<dbReference type="EMBL" id="AP018227">
    <property type="protein sequence ID" value="BAY81653.1"/>
    <property type="molecule type" value="Genomic_DNA"/>
</dbReference>
<dbReference type="Proteomes" id="UP000218418">
    <property type="component" value="Chromosome"/>
</dbReference>
<evidence type="ECO:0000313" key="2">
    <source>
        <dbReference type="Proteomes" id="UP000218418"/>
    </source>
</evidence>
<evidence type="ECO:0000313" key="1">
    <source>
        <dbReference type="EMBL" id="BAY81653.1"/>
    </source>
</evidence>
<dbReference type="OrthoDB" id="570991at2"/>
<sequence>MKLMTTSVQKTLEIQEIAIVITAKKLNVGILSVEFLKTSGIIAQDWELQTKPVKTPNAVQLSFKNGVSLIAQPGKIIFSQTIKKALSEVKISEVAGKYIEKLPHADYQEVTLNPKSLIGLENSFADYITQTLIAPGAWHNIGKEKIQASINFLFQLEEAPLSLSITQAQIKQNDKFLPALLFSGNFHYRVNDNPQTEIISQMVQHINKWQTNLSTFNEIVNQKFLGQPESVLNN</sequence>
<proteinExistence type="predicted"/>
<dbReference type="AlphaFoldDB" id="A0A1Z4LK90"/>
<protein>
    <submittedName>
        <fullName evidence="1">Uncharacterized protein</fullName>
    </submittedName>
</protein>
<keyword evidence="2" id="KW-1185">Reference proteome</keyword>
<reference evidence="1 2" key="1">
    <citation type="submission" date="2017-06" db="EMBL/GenBank/DDBJ databases">
        <title>Genome sequencing of cyanobaciteial culture collection at National Institute for Environmental Studies (NIES).</title>
        <authorList>
            <person name="Hirose Y."/>
            <person name="Shimura Y."/>
            <person name="Fujisawa T."/>
            <person name="Nakamura Y."/>
            <person name="Kawachi M."/>
        </authorList>
    </citation>
    <scope>NUCLEOTIDE SEQUENCE [LARGE SCALE GENOMIC DNA]</scope>
    <source>
        <strain evidence="1 2">NIES-267</strain>
    </source>
</reference>
<accession>A0A1Z4LK90</accession>
<organism evidence="1 2">
    <name type="scientific">Calothrix parasitica NIES-267</name>
    <dbReference type="NCBI Taxonomy" id="1973488"/>
    <lineage>
        <taxon>Bacteria</taxon>
        <taxon>Bacillati</taxon>
        <taxon>Cyanobacteriota</taxon>
        <taxon>Cyanophyceae</taxon>
        <taxon>Nostocales</taxon>
        <taxon>Calotrichaceae</taxon>
        <taxon>Calothrix</taxon>
    </lineage>
</organism>
<gene>
    <name evidence="1" type="ORF">NIES267_11300</name>
</gene>
<name>A0A1Z4LK90_9CYAN</name>